<comment type="cofactor">
    <cofactor evidence="1">
        <name>Zn(2+)</name>
        <dbReference type="ChEBI" id="CHEBI:29105"/>
    </cofactor>
</comment>
<sequence>MDHIGALPFFTEVLNYKGVIIMSYPSKALSPVLLLDACKITDFRWNQNFVDKQIQLMNTKSGDMLNYRINCIKKDPWSIRKSDIYKCMNKIVGLQINETHTLGNLSITPYYAGHVLGACMFKIEVNGFSVLYTGDFNTVPDKHLGSAKIPSLKPDVLISESTYATYVRPTKKSSELELCNYVHECMHNGGKVLIPVFAIGRAQELSIILDEYWDKMKINYPIYFACGLAESANKYYRIYSSWINNTCVSTKVKDLFKFSNISPFHSSYLLEDRPMVLFATPGMINTGLSFRVFKAWAPHPKNLIVIPGYCVQGTIGNKLIMGEKQIKLDEHTTINIACRIIYLSFSAHADSYGIQQTIKHILPKSLVFVHGEKIGMQKLSKYIHNQYNINSICPTLGKKHEFSFCKYNIQYIYIHNEIFKVIQKKLQEKKQEMIGLKKKSNSLCKNMKIFKNKYSNLLDNDTTENILITFVGYLFYLTYRQKPYLFIFSKKSLIKYLKNLHIPFNSVNNDDSVTYDKNNISTTMPKIGKRKFKEISEKNDEEDMVANHSITYNKMLNDSIAYDNTSISNNCKNDNNISITHELQLGTYDLHKKKNMFINNKEKLTLPLINLRFKEHINISYKCFYNFVITFFQEIVNVKNKKNIFRLGKNVIIQNIKCNNKYFFFLFFQSLRAIHDGNNSLIIQWSHIDDDPNSVIYKFINSVHKLKHV</sequence>
<keyword evidence="8" id="KW-0378">Hydrolase</keyword>
<evidence type="ECO:0000256" key="8">
    <source>
        <dbReference type="ARBA" id="ARBA00022801"/>
    </source>
</evidence>
<evidence type="ECO:0000313" key="13">
    <source>
        <dbReference type="Proteomes" id="UP000694416"/>
    </source>
</evidence>
<dbReference type="Pfam" id="PF07521">
    <property type="entry name" value="RMMBL"/>
    <property type="match status" value="1"/>
</dbReference>
<dbReference type="InterPro" id="IPR011108">
    <property type="entry name" value="RMMBL"/>
</dbReference>
<evidence type="ECO:0000256" key="5">
    <source>
        <dbReference type="ARBA" id="ARBA00016810"/>
    </source>
</evidence>
<reference evidence="12" key="1">
    <citation type="submission" date="2025-08" db="UniProtKB">
        <authorList>
            <consortium name="Ensembl"/>
        </authorList>
    </citation>
    <scope>IDENTIFICATION</scope>
</reference>
<dbReference type="Gene3D" id="3.60.15.10">
    <property type="entry name" value="Ribonuclease Z/Hydroxyacylglutathione hydrolase-like"/>
    <property type="match status" value="1"/>
</dbReference>
<dbReference type="Pfam" id="PF16661">
    <property type="entry name" value="Lactamase_B_6"/>
    <property type="match status" value="1"/>
</dbReference>
<dbReference type="GO" id="GO:0046872">
    <property type="term" value="F:metal ion binding"/>
    <property type="evidence" value="ECO:0007669"/>
    <property type="project" value="UniProtKB-KW"/>
</dbReference>
<evidence type="ECO:0000256" key="6">
    <source>
        <dbReference type="ARBA" id="ARBA00022490"/>
    </source>
</evidence>
<keyword evidence="13" id="KW-1185">Reference proteome</keyword>
<dbReference type="FunFam" id="3.40.50.10890:FF:000002">
    <property type="entry name" value="Integrator complex subunit 11"/>
    <property type="match status" value="1"/>
</dbReference>
<keyword evidence="9" id="KW-0862">Zinc</keyword>
<dbReference type="PANTHER" id="PTHR11203:SF37">
    <property type="entry name" value="INTEGRATOR COMPLEX SUBUNIT 11"/>
    <property type="match status" value="1"/>
</dbReference>
<reference evidence="12" key="2">
    <citation type="submission" date="2025-09" db="UniProtKB">
        <authorList>
            <consortium name="Ensembl"/>
        </authorList>
    </citation>
    <scope>IDENTIFICATION</scope>
</reference>
<name>A0A8C9HL48_9PRIM</name>
<dbReference type="GO" id="GO:0005737">
    <property type="term" value="C:cytoplasm"/>
    <property type="evidence" value="ECO:0007669"/>
    <property type="project" value="UniProtKB-SubCell"/>
</dbReference>
<dbReference type="InterPro" id="IPR036866">
    <property type="entry name" value="RibonucZ/Hydroxyglut_hydro"/>
</dbReference>
<keyword evidence="10" id="KW-0539">Nucleus</keyword>
<comment type="subcellular location">
    <subcellularLocation>
        <location evidence="3">Cytoplasm</location>
    </subcellularLocation>
    <subcellularLocation>
        <location evidence="2">Nucleus</location>
    </subcellularLocation>
</comment>
<protein>
    <recommendedName>
        <fullName evidence="5">Integrator complex subunit 11</fullName>
    </recommendedName>
</protein>
<dbReference type="GO" id="GO:0005634">
    <property type="term" value="C:nucleus"/>
    <property type="evidence" value="ECO:0007669"/>
    <property type="project" value="UniProtKB-SubCell"/>
</dbReference>
<feature type="domain" description="Beta-Casp" evidence="11">
    <location>
        <begin position="202"/>
        <end position="319"/>
    </location>
</feature>
<dbReference type="PANTHER" id="PTHR11203">
    <property type="entry name" value="CLEAVAGE AND POLYADENYLATION SPECIFICITY FACTOR FAMILY MEMBER"/>
    <property type="match status" value="1"/>
</dbReference>
<keyword evidence="6" id="KW-0963">Cytoplasm</keyword>
<dbReference type="InterPro" id="IPR001279">
    <property type="entry name" value="Metallo-B-lactamas"/>
</dbReference>
<evidence type="ECO:0000256" key="4">
    <source>
        <dbReference type="ARBA" id="ARBA00007093"/>
    </source>
</evidence>
<dbReference type="SMART" id="SM01027">
    <property type="entry name" value="Beta-Casp"/>
    <property type="match status" value="1"/>
</dbReference>
<evidence type="ECO:0000256" key="3">
    <source>
        <dbReference type="ARBA" id="ARBA00004496"/>
    </source>
</evidence>
<evidence type="ECO:0000256" key="1">
    <source>
        <dbReference type="ARBA" id="ARBA00001947"/>
    </source>
</evidence>
<organism evidence="12 13">
    <name type="scientific">Piliocolobus tephrosceles</name>
    <name type="common">Ugandan red Colobus</name>
    <dbReference type="NCBI Taxonomy" id="591936"/>
    <lineage>
        <taxon>Eukaryota</taxon>
        <taxon>Metazoa</taxon>
        <taxon>Chordata</taxon>
        <taxon>Craniata</taxon>
        <taxon>Vertebrata</taxon>
        <taxon>Euteleostomi</taxon>
        <taxon>Mammalia</taxon>
        <taxon>Eutheria</taxon>
        <taxon>Euarchontoglires</taxon>
        <taxon>Primates</taxon>
        <taxon>Haplorrhini</taxon>
        <taxon>Catarrhini</taxon>
        <taxon>Cercopithecidae</taxon>
        <taxon>Colobinae</taxon>
        <taxon>Piliocolobus</taxon>
    </lineage>
</organism>
<evidence type="ECO:0000256" key="9">
    <source>
        <dbReference type="ARBA" id="ARBA00022833"/>
    </source>
</evidence>
<keyword evidence="7" id="KW-0479">Metal-binding</keyword>
<dbReference type="AlphaFoldDB" id="A0A8C9HL48"/>
<dbReference type="Ensembl" id="ENSPTET00000031010.1">
    <property type="protein sequence ID" value="ENSPTEP00000021505.1"/>
    <property type="gene ID" value="ENSPTEG00000022542.1"/>
</dbReference>
<dbReference type="GO" id="GO:0004521">
    <property type="term" value="F:RNA endonuclease activity"/>
    <property type="evidence" value="ECO:0007669"/>
    <property type="project" value="TreeGrafter"/>
</dbReference>
<dbReference type="SUPFAM" id="SSF56281">
    <property type="entry name" value="Metallo-hydrolase/oxidoreductase"/>
    <property type="match status" value="1"/>
</dbReference>
<dbReference type="Pfam" id="PF10996">
    <property type="entry name" value="Beta-Casp"/>
    <property type="match status" value="1"/>
</dbReference>
<proteinExistence type="inferred from homology"/>
<dbReference type="Proteomes" id="UP000694416">
    <property type="component" value="Unplaced"/>
</dbReference>
<dbReference type="InterPro" id="IPR050698">
    <property type="entry name" value="MBL"/>
</dbReference>
<dbReference type="GO" id="GO:0016180">
    <property type="term" value="P:snRNA processing"/>
    <property type="evidence" value="ECO:0007669"/>
    <property type="project" value="TreeGrafter"/>
</dbReference>
<evidence type="ECO:0000256" key="10">
    <source>
        <dbReference type="ARBA" id="ARBA00023242"/>
    </source>
</evidence>
<dbReference type="Gene3D" id="3.40.50.10890">
    <property type="match status" value="1"/>
</dbReference>
<evidence type="ECO:0000256" key="2">
    <source>
        <dbReference type="ARBA" id="ARBA00004123"/>
    </source>
</evidence>
<comment type="similarity">
    <text evidence="4">Belongs to the metallo-beta-lactamase superfamily. RNA-metabolizing metallo-beta-lactamase-like family. INTS11 subfamily.</text>
</comment>
<dbReference type="GO" id="GO:0016787">
    <property type="term" value="F:hydrolase activity"/>
    <property type="evidence" value="ECO:0007669"/>
    <property type="project" value="UniProtKB-KW"/>
</dbReference>
<dbReference type="InterPro" id="IPR022712">
    <property type="entry name" value="Beta_Casp"/>
</dbReference>
<accession>A0A8C9HL48</accession>
<evidence type="ECO:0000313" key="12">
    <source>
        <dbReference type="Ensembl" id="ENSPTEP00000021505.1"/>
    </source>
</evidence>
<evidence type="ECO:0000256" key="7">
    <source>
        <dbReference type="ARBA" id="ARBA00022723"/>
    </source>
</evidence>
<evidence type="ECO:0000259" key="11">
    <source>
        <dbReference type="SMART" id="SM01027"/>
    </source>
</evidence>